<feature type="domain" description="DUF4921" evidence="1">
    <location>
        <begin position="8"/>
        <end position="415"/>
    </location>
</feature>
<dbReference type="OrthoDB" id="9762211at2"/>
<accession>A0A179B4U4</accession>
<proteinExistence type="predicted"/>
<dbReference type="AlphaFoldDB" id="A0A179B4U4"/>
<dbReference type="InterPro" id="IPR036265">
    <property type="entry name" value="HIT-like_sf"/>
</dbReference>
<dbReference type="PANTHER" id="PTHR42763:SF2">
    <property type="entry name" value="ADP-GLUCOSE PHOSPHORYLASE"/>
    <property type="match status" value="1"/>
</dbReference>
<dbReference type="STRING" id="1823756.A4H34_02905"/>
<dbReference type="SUPFAM" id="SSF54197">
    <property type="entry name" value="HIT-like"/>
    <property type="match status" value="1"/>
</dbReference>
<evidence type="ECO:0000313" key="3">
    <source>
        <dbReference type="Proteomes" id="UP000078368"/>
    </source>
</evidence>
<protein>
    <submittedName>
        <fullName evidence="2">UTP--glucose-1-phosphate uridylyltransferase</fullName>
    </submittedName>
</protein>
<dbReference type="InterPro" id="IPR032576">
    <property type="entry name" value="DUF4921"/>
</dbReference>
<evidence type="ECO:0000259" key="1">
    <source>
        <dbReference type="Pfam" id="PF16268"/>
    </source>
</evidence>
<dbReference type="GO" id="GO:0016779">
    <property type="term" value="F:nucleotidyltransferase activity"/>
    <property type="evidence" value="ECO:0007669"/>
    <property type="project" value="UniProtKB-KW"/>
</dbReference>
<dbReference type="InterPro" id="IPR053177">
    <property type="entry name" value="ADP-glucose_phosphorylase"/>
</dbReference>
<keyword evidence="2" id="KW-0808">Transferase</keyword>
<sequence>MADILTRMADGTLKQRNPFTGTVVWTVPGRGNRPLPSSAPDSGPITDFGYTCTFCESRVLETPPEKSRILSSGEIVRGMPVDGLADPWEFRRVPNLFEIVSYAYWEKNYDYQMPGPARERMERYMADPAGRAHIQAVLRGSGMNEDAMAERAPAFFGGGHDLILGRRHYLDGATDKSQLAWAGSLTPEEHSRYWTLTIDAMQDLYQQNRYVAYVQVFQNWLKPAGASFDHLHKQLVSIDERTVNQTVEIERVRANPNLYNESGVDYAAKHNLVIAENDGAVAIVGFGHRYPTLEVWSRSSAIQPWEHTPGEVRHMSDLVHAMHAATGGGIPTNEEWYCAPIDTDVAMPWRILLKWRVSTLAGFEGSTKIYVNTVDPWTLRDKVVPRLLDLRAEGKLASGISIATECSCRVNSLKYNPYLRHR</sequence>
<dbReference type="EMBL" id="LVZK01000001">
    <property type="protein sequence ID" value="OAP86141.1"/>
    <property type="molecule type" value="Genomic_DNA"/>
</dbReference>
<comment type="caution">
    <text evidence="2">The sequence shown here is derived from an EMBL/GenBank/DDBJ whole genome shotgun (WGS) entry which is preliminary data.</text>
</comment>
<dbReference type="Proteomes" id="UP000078368">
    <property type="component" value="Unassembled WGS sequence"/>
</dbReference>
<gene>
    <name evidence="2" type="ORF">A4H34_02905</name>
</gene>
<dbReference type="Gene3D" id="3.30.428.10">
    <property type="entry name" value="HIT-like"/>
    <property type="match status" value="1"/>
</dbReference>
<organism evidence="2 3">
    <name type="scientific">Peptidiphaga gingivicola</name>
    <dbReference type="NCBI Taxonomy" id="2741497"/>
    <lineage>
        <taxon>Bacteria</taxon>
        <taxon>Bacillati</taxon>
        <taxon>Actinomycetota</taxon>
        <taxon>Actinomycetes</taxon>
        <taxon>Actinomycetales</taxon>
        <taxon>Actinomycetaceae</taxon>
        <taxon>Peptidiphaga</taxon>
    </lineage>
</organism>
<reference evidence="2 3" key="1">
    <citation type="submission" date="2016-04" db="EMBL/GenBank/DDBJ databases">
        <title>Peptidophaga gingivicola gen. nov., sp. nov., isolated from human subgingival plaque.</title>
        <authorList>
            <person name="Beall C.J."/>
            <person name="Mokrzan E.M."/>
            <person name="Griffen A.L."/>
            <person name="Leys E.J."/>
        </authorList>
    </citation>
    <scope>NUCLEOTIDE SEQUENCE [LARGE SCALE GENOMIC DNA]</scope>
    <source>
        <strain evidence="2 3">BA112</strain>
    </source>
</reference>
<name>A0A179B4U4_9ACTO</name>
<dbReference type="RefSeq" id="WP_064231019.1">
    <property type="nucleotide sequence ID" value="NZ_LVZK01000001.1"/>
</dbReference>
<dbReference type="PANTHER" id="PTHR42763">
    <property type="entry name" value="ADP-GLUCOSE PHOSPHORYLASE"/>
    <property type="match status" value="1"/>
</dbReference>
<keyword evidence="2" id="KW-0548">Nucleotidyltransferase</keyword>
<dbReference type="Pfam" id="PF16268">
    <property type="entry name" value="DUF4921"/>
    <property type="match status" value="1"/>
</dbReference>
<evidence type="ECO:0000313" key="2">
    <source>
        <dbReference type="EMBL" id="OAP86141.1"/>
    </source>
</evidence>
<keyword evidence="3" id="KW-1185">Reference proteome</keyword>